<dbReference type="OrthoDB" id="442947at2759"/>
<dbReference type="EMBL" id="UXSR01005242">
    <property type="protein sequence ID" value="VDD80213.1"/>
    <property type="molecule type" value="Genomic_DNA"/>
</dbReference>
<dbReference type="InterPro" id="IPR004087">
    <property type="entry name" value="KH_dom"/>
</dbReference>
<dbReference type="Pfam" id="PF00013">
    <property type="entry name" value="KH_1"/>
    <property type="match status" value="1"/>
</dbReference>
<sequence length="97" mass="10666">MFNLNDLATLLGQQQQLLRSPPQAAPDLPEITRLMMLPDDLVGCVIGRGGSKINSIRRESQAFIKIADAEEGSNLRRITIKGNPDSVRSAVDMINYT</sequence>
<dbReference type="SMART" id="SM00322">
    <property type="entry name" value="KH"/>
    <property type="match status" value="1"/>
</dbReference>
<keyword evidence="1" id="KW-0677">Repeat</keyword>
<feature type="domain" description="K Homology" evidence="3">
    <location>
        <begin position="29"/>
        <end position="97"/>
    </location>
</feature>
<evidence type="ECO:0000256" key="1">
    <source>
        <dbReference type="ARBA" id="ARBA00022737"/>
    </source>
</evidence>
<evidence type="ECO:0000313" key="4">
    <source>
        <dbReference type="EMBL" id="VDD80213.1"/>
    </source>
</evidence>
<organism evidence="4 5">
    <name type="scientific">Mesocestoides corti</name>
    <name type="common">Flatworm</name>
    <dbReference type="NCBI Taxonomy" id="53468"/>
    <lineage>
        <taxon>Eukaryota</taxon>
        <taxon>Metazoa</taxon>
        <taxon>Spiralia</taxon>
        <taxon>Lophotrochozoa</taxon>
        <taxon>Platyhelminthes</taxon>
        <taxon>Cestoda</taxon>
        <taxon>Eucestoda</taxon>
        <taxon>Cyclophyllidea</taxon>
        <taxon>Mesocestoididae</taxon>
        <taxon>Mesocestoides</taxon>
    </lineage>
</organism>
<proteinExistence type="predicted"/>
<dbReference type="Gene3D" id="3.30.1370.10">
    <property type="entry name" value="K Homology domain, type 1"/>
    <property type="match status" value="1"/>
</dbReference>
<name>A0A0R3UG86_MESCO</name>
<keyword evidence="2" id="KW-0694">RNA-binding</keyword>
<dbReference type="PANTHER" id="PTHR10288">
    <property type="entry name" value="KH DOMAIN CONTAINING RNA BINDING PROTEIN"/>
    <property type="match status" value="1"/>
</dbReference>
<accession>A0A0R3UG86</accession>
<evidence type="ECO:0000259" key="3">
    <source>
        <dbReference type="SMART" id="SM00322"/>
    </source>
</evidence>
<reference evidence="4 5" key="1">
    <citation type="submission" date="2018-10" db="EMBL/GenBank/DDBJ databases">
        <authorList>
            <consortium name="Pathogen Informatics"/>
        </authorList>
    </citation>
    <scope>NUCLEOTIDE SEQUENCE [LARGE SCALE GENOMIC DNA]</scope>
</reference>
<evidence type="ECO:0000256" key="2">
    <source>
        <dbReference type="PROSITE-ProRule" id="PRU00117"/>
    </source>
</evidence>
<dbReference type="PROSITE" id="PS50084">
    <property type="entry name" value="KH_TYPE_1"/>
    <property type="match status" value="1"/>
</dbReference>
<dbReference type="Proteomes" id="UP000267029">
    <property type="component" value="Unassembled WGS sequence"/>
</dbReference>
<gene>
    <name evidence="4" type="ORF">MCOS_LOCUS6216</name>
</gene>
<dbReference type="InterPro" id="IPR036612">
    <property type="entry name" value="KH_dom_type_1_sf"/>
</dbReference>
<protein>
    <recommendedName>
        <fullName evidence="3">K Homology domain-containing protein</fullName>
    </recommendedName>
</protein>
<dbReference type="GO" id="GO:0003723">
    <property type="term" value="F:RNA binding"/>
    <property type="evidence" value="ECO:0007669"/>
    <property type="project" value="UniProtKB-UniRule"/>
</dbReference>
<dbReference type="InterPro" id="IPR004088">
    <property type="entry name" value="KH_dom_type_1"/>
</dbReference>
<dbReference type="SUPFAM" id="SSF54791">
    <property type="entry name" value="Eukaryotic type KH-domain (KH-domain type I)"/>
    <property type="match status" value="1"/>
</dbReference>
<keyword evidence="5" id="KW-1185">Reference proteome</keyword>
<dbReference type="STRING" id="53468.A0A0R3UG86"/>
<dbReference type="AlphaFoldDB" id="A0A0R3UG86"/>
<evidence type="ECO:0000313" key="5">
    <source>
        <dbReference type="Proteomes" id="UP000267029"/>
    </source>
</evidence>